<feature type="non-terminal residue" evidence="1">
    <location>
        <position position="1"/>
    </location>
</feature>
<evidence type="ECO:0000313" key="2">
    <source>
        <dbReference type="Proteomes" id="UP000308600"/>
    </source>
</evidence>
<reference evidence="1 2" key="1">
    <citation type="journal article" date="2019" name="Nat. Ecol. Evol.">
        <title>Megaphylogeny resolves global patterns of mushroom evolution.</title>
        <authorList>
            <person name="Varga T."/>
            <person name="Krizsan K."/>
            <person name="Foldi C."/>
            <person name="Dima B."/>
            <person name="Sanchez-Garcia M."/>
            <person name="Sanchez-Ramirez S."/>
            <person name="Szollosi G.J."/>
            <person name="Szarkandi J.G."/>
            <person name="Papp V."/>
            <person name="Albert L."/>
            <person name="Andreopoulos W."/>
            <person name="Angelini C."/>
            <person name="Antonin V."/>
            <person name="Barry K.W."/>
            <person name="Bougher N.L."/>
            <person name="Buchanan P."/>
            <person name="Buyck B."/>
            <person name="Bense V."/>
            <person name="Catcheside P."/>
            <person name="Chovatia M."/>
            <person name="Cooper J."/>
            <person name="Damon W."/>
            <person name="Desjardin D."/>
            <person name="Finy P."/>
            <person name="Geml J."/>
            <person name="Haridas S."/>
            <person name="Hughes K."/>
            <person name="Justo A."/>
            <person name="Karasinski D."/>
            <person name="Kautmanova I."/>
            <person name="Kiss B."/>
            <person name="Kocsube S."/>
            <person name="Kotiranta H."/>
            <person name="LaButti K.M."/>
            <person name="Lechner B.E."/>
            <person name="Liimatainen K."/>
            <person name="Lipzen A."/>
            <person name="Lukacs Z."/>
            <person name="Mihaltcheva S."/>
            <person name="Morgado L.N."/>
            <person name="Niskanen T."/>
            <person name="Noordeloos M.E."/>
            <person name="Ohm R.A."/>
            <person name="Ortiz-Santana B."/>
            <person name="Ovrebo C."/>
            <person name="Racz N."/>
            <person name="Riley R."/>
            <person name="Savchenko A."/>
            <person name="Shiryaev A."/>
            <person name="Soop K."/>
            <person name="Spirin V."/>
            <person name="Szebenyi C."/>
            <person name="Tomsovsky M."/>
            <person name="Tulloss R.E."/>
            <person name="Uehling J."/>
            <person name="Grigoriev I.V."/>
            <person name="Vagvolgyi C."/>
            <person name="Papp T."/>
            <person name="Martin F.M."/>
            <person name="Miettinen O."/>
            <person name="Hibbett D.S."/>
            <person name="Nagy L.G."/>
        </authorList>
    </citation>
    <scope>NUCLEOTIDE SEQUENCE [LARGE SCALE GENOMIC DNA]</scope>
    <source>
        <strain evidence="1 2">NL-1719</strain>
    </source>
</reference>
<feature type="non-terminal residue" evidence="1">
    <location>
        <position position="134"/>
    </location>
</feature>
<dbReference type="Proteomes" id="UP000308600">
    <property type="component" value="Unassembled WGS sequence"/>
</dbReference>
<protein>
    <submittedName>
        <fullName evidence="1">Uncharacterized protein</fullName>
    </submittedName>
</protein>
<proteinExistence type="predicted"/>
<gene>
    <name evidence="1" type="ORF">BDN72DRAFT_738158</name>
</gene>
<keyword evidence="2" id="KW-1185">Reference proteome</keyword>
<accession>A0ACD2ZYU1</accession>
<evidence type="ECO:0000313" key="1">
    <source>
        <dbReference type="EMBL" id="TFK58607.1"/>
    </source>
</evidence>
<name>A0ACD2ZYU1_9AGAR</name>
<sequence>FSEKERKDHHLKGLAGIEMALREGACHDALERIRVAIQTFNHNCRFNREEIFGQGANTRAQAFLRSLKDDQYNDAQVYRVNRDAFIALRYALGHPDILKDPLQPLHDKELWGKNTSFAPQLGDSKLMDPWFWYI</sequence>
<dbReference type="EMBL" id="ML209278">
    <property type="protein sequence ID" value="TFK58607.1"/>
    <property type="molecule type" value="Genomic_DNA"/>
</dbReference>
<organism evidence="1 2">
    <name type="scientific">Pluteus cervinus</name>
    <dbReference type="NCBI Taxonomy" id="181527"/>
    <lineage>
        <taxon>Eukaryota</taxon>
        <taxon>Fungi</taxon>
        <taxon>Dikarya</taxon>
        <taxon>Basidiomycota</taxon>
        <taxon>Agaricomycotina</taxon>
        <taxon>Agaricomycetes</taxon>
        <taxon>Agaricomycetidae</taxon>
        <taxon>Agaricales</taxon>
        <taxon>Pluteineae</taxon>
        <taxon>Pluteaceae</taxon>
        <taxon>Pluteus</taxon>
    </lineage>
</organism>